<dbReference type="Pfam" id="PF01609">
    <property type="entry name" value="DDE_Tnp_1"/>
    <property type="match status" value="1"/>
</dbReference>
<evidence type="ECO:0000256" key="3">
    <source>
        <dbReference type="ARBA" id="ARBA00023125"/>
    </source>
</evidence>
<dbReference type="GO" id="GO:0004803">
    <property type="term" value="F:transposase activity"/>
    <property type="evidence" value="ECO:0007669"/>
    <property type="project" value="InterPro"/>
</dbReference>
<keyword evidence="2" id="KW-0815">Transposition</keyword>
<accession>A0A916SEB4</accession>
<comment type="similarity">
    <text evidence="1">Belongs to the transposase 11 family.</text>
</comment>
<evidence type="ECO:0000259" key="5">
    <source>
        <dbReference type="Pfam" id="PF01609"/>
    </source>
</evidence>
<reference evidence="6" key="1">
    <citation type="journal article" date="2014" name="Int. J. Syst. Evol. Microbiol.">
        <title>Complete genome sequence of Corynebacterium casei LMG S-19264T (=DSM 44701T), isolated from a smear-ripened cheese.</title>
        <authorList>
            <consortium name="US DOE Joint Genome Institute (JGI-PGF)"/>
            <person name="Walter F."/>
            <person name="Albersmeier A."/>
            <person name="Kalinowski J."/>
            <person name="Ruckert C."/>
        </authorList>
    </citation>
    <scope>NUCLEOTIDE SEQUENCE</scope>
    <source>
        <strain evidence="6">CGMCC 1.12408</strain>
    </source>
</reference>
<dbReference type="SUPFAM" id="SSF53098">
    <property type="entry name" value="Ribonuclease H-like"/>
    <property type="match status" value="1"/>
</dbReference>
<evidence type="ECO:0000256" key="1">
    <source>
        <dbReference type="ARBA" id="ARBA00010075"/>
    </source>
</evidence>
<evidence type="ECO:0000256" key="4">
    <source>
        <dbReference type="ARBA" id="ARBA00023172"/>
    </source>
</evidence>
<protein>
    <submittedName>
        <fullName evidence="6">IS4 family transposase</fullName>
    </submittedName>
</protein>
<dbReference type="GO" id="GO:0006313">
    <property type="term" value="P:DNA transposition"/>
    <property type="evidence" value="ECO:0007669"/>
    <property type="project" value="InterPro"/>
</dbReference>
<dbReference type="NCBIfam" id="NF033592">
    <property type="entry name" value="transpos_IS4_1"/>
    <property type="match status" value="1"/>
</dbReference>
<dbReference type="GO" id="GO:0003677">
    <property type="term" value="F:DNA binding"/>
    <property type="evidence" value="ECO:0007669"/>
    <property type="project" value="UniProtKB-KW"/>
</dbReference>
<organism evidence="6 7">
    <name type="scientific">Ornithinibacillus halotolerans</name>
    <dbReference type="NCBI Taxonomy" id="1274357"/>
    <lineage>
        <taxon>Bacteria</taxon>
        <taxon>Bacillati</taxon>
        <taxon>Bacillota</taxon>
        <taxon>Bacilli</taxon>
        <taxon>Bacillales</taxon>
        <taxon>Bacillaceae</taxon>
        <taxon>Ornithinibacillus</taxon>
    </lineage>
</organism>
<evidence type="ECO:0000313" key="7">
    <source>
        <dbReference type="Proteomes" id="UP000613512"/>
    </source>
</evidence>
<reference evidence="6" key="2">
    <citation type="submission" date="2020-09" db="EMBL/GenBank/DDBJ databases">
        <authorList>
            <person name="Sun Q."/>
            <person name="Zhou Y."/>
        </authorList>
    </citation>
    <scope>NUCLEOTIDE SEQUENCE</scope>
    <source>
        <strain evidence="6">CGMCC 1.12408</strain>
    </source>
</reference>
<feature type="domain" description="Transposase IS4-like" evidence="5">
    <location>
        <begin position="120"/>
        <end position="365"/>
    </location>
</feature>
<keyword evidence="4" id="KW-0233">DNA recombination</keyword>
<evidence type="ECO:0000313" key="6">
    <source>
        <dbReference type="EMBL" id="GGA93296.1"/>
    </source>
</evidence>
<dbReference type="AlphaFoldDB" id="A0A916SEB4"/>
<evidence type="ECO:0000256" key="2">
    <source>
        <dbReference type="ARBA" id="ARBA00022578"/>
    </source>
</evidence>
<dbReference type="InterPro" id="IPR002559">
    <property type="entry name" value="Transposase_11"/>
</dbReference>
<sequence>MNKEIKIDNEIQLLAQELERKFSKQQISQWAIDTGFMKRKAKVKPMYFLLLCTLLGESFGQKSLTQLCAQLGATFNIGITTEGLNQRFNTQAVEFLKRMYQSLVTQQLEGSLSFIENRWFNRLRILDSSSFDLPGDYQDYKGPNGSGIKIQLEYELMKGNFLNLHIQHGKESDSKYPQVIQETIQPGDLCLRDLGYFSIDNLLDIQNRGGYFLSRLKNDVNLYVENDAGKWEKIDVSEIAATLNRGEAIQLHNVRISARSKDPLLARVVITKLTEEQQSKRQAHLNKKKKKGKSTLSAQKNISVNIHATNITQNQVKKEEIFLLYSIRWQIEILFKTWKSLFEIHKVKKMKKERFECHLYGTLIRLLLSSTLAFYCRRLLYIKEQMEVSEYKSISIVKESLPRLVSVMYDKKGSLVEIAKRIYRSIKINGRKCRRQHKQTVFDILGIAFKQEAS</sequence>
<dbReference type="InterPro" id="IPR012337">
    <property type="entry name" value="RNaseH-like_sf"/>
</dbReference>
<gene>
    <name evidence="6" type="primary">tnp</name>
    <name evidence="6" type="ORF">GCM10008025_39550</name>
</gene>
<proteinExistence type="inferred from homology"/>
<dbReference type="InterPro" id="IPR047952">
    <property type="entry name" value="Transpos_IS4"/>
</dbReference>
<name>A0A916SEB4_9BACI</name>
<keyword evidence="3" id="KW-0238">DNA-binding</keyword>
<dbReference type="EMBL" id="BMEY01000041">
    <property type="protein sequence ID" value="GGA93296.1"/>
    <property type="molecule type" value="Genomic_DNA"/>
</dbReference>
<dbReference type="Proteomes" id="UP000613512">
    <property type="component" value="Unassembled WGS sequence"/>
</dbReference>
<dbReference type="PANTHER" id="PTHR33258">
    <property type="entry name" value="TRANSPOSASE INSL FOR INSERTION SEQUENCE ELEMENT IS186A-RELATED"/>
    <property type="match status" value="1"/>
</dbReference>
<comment type="caution">
    <text evidence="6">The sequence shown here is derived from an EMBL/GenBank/DDBJ whole genome shotgun (WGS) entry which is preliminary data.</text>
</comment>
<dbReference type="RefSeq" id="WP_188386409.1">
    <property type="nucleotide sequence ID" value="NZ_BMEY01000041.1"/>
</dbReference>
<dbReference type="PANTHER" id="PTHR33258:SF1">
    <property type="entry name" value="TRANSPOSASE INSL FOR INSERTION SEQUENCE ELEMENT IS186A-RELATED"/>
    <property type="match status" value="1"/>
</dbReference>
<keyword evidence="7" id="KW-1185">Reference proteome</keyword>